<dbReference type="InterPro" id="IPR016181">
    <property type="entry name" value="Acyl_CoA_acyltransferase"/>
</dbReference>
<comment type="caution">
    <text evidence="4">The sequence shown here is derived from an EMBL/GenBank/DDBJ whole genome shotgun (WGS) entry which is preliminary data.</text>
</comment>
<evidence type="ECO:0000259" key="3">
    <source>
        <dbReference type="PROSITE" id="PS51186"/>
    </source>
</evidence>
<reference evidence="5" key="1">
    <citation type="journal article" date="2019" name="Int. J. Syst. Evol. Microbiol.">
        <title>The Global Catalogue of Microorganisms (GCM) 10K type strain sequencing project: providing services to taxonomists for standard genome sequencing and annotation.</title>
        <authorList>
            <consortium name="The Broad Institute Genomics Platform"/>
            <consortium name="The Broad Institute Genome Sequencing Center for Infectious Disease"/>
            <person name="Wu L."/>
            <person name="Ma J."/>
        </authorList>
    </citation>
    <scope>NUCLEOTIDE SEQUENCE [LARGE SCALE GENOMIC DNA]</scope>
    <source>
        <strain evidence="5">NBRC 110044</strain>
    </source>
</reference>
<keyword evidence="2" id="KW-0012">Acyltransferase</keyword>
<dbReference type="InterPro" id="IPR050832">
    <property type="entry name" value="Bact_Acetyltransf"/>
</dbReference>
<sequence length="164" mass="17750">MNAGPFIILPTMIPMLHIQAEDPASLDAQLLMDELSAVLAHITGDSGRASFDPDDVRAANAAFVVARNNTGQAVGCGAFRPLGDGIAEIKRMYSRPGHQGVGSAILAHLEERARTLGYQTLWLETRKVNERAVGFYRARGFQTIDNYGKYVGNTKAICFGKQLG</sequence>
<keyword evidence="5" id="KW-1185">Reference proteome</keyword>
<evidence type="ECO:0000313" key="4">
    <source>
        <dbReference type="EMBL" id="GLR13981.1"/>
    </source>
</evidence>
<proteinExistence type="predicted"/>
<dbReference type="PROSITE" id="PS51186">
    <property type="entry name" value="GNAT"/>
    <property type="match status" value="1"/>
</dbReference>
<dbReference type="CDD" id="cd04301">
    <property type="entry name" value="NAT_SF"/>
    <property type="match status" value="1"/>
</dbReference>
<name>A0ABQ5YL51_9NEIS</name>
<feature type="domain" description="N-acetyltransferase" evidence="3">
    <location>
        <begin position="16"/>
        <end position="164"/>
    </location>
</feature>
<dbReference type="SUPFAM" id="SSF55729">
    <property type="entry name" value="Acyl-CoA N-acyltransferases (Nat)"/>
    <property type="match status" value="1"/>
</dbReference>
<evidence type="ECO:0000256" key="1">
    <source>
        <dbReference type="ARBA" id="ARBA00022679"/>
    </source>
</evidence>
<evidence type="ECO:0000256" key="2">
    <source>
        <dbReference type="ARBA" id="ARBA00023315"/>
    </source>
</evidence>
<gene>
    <name evidence="4" type="ORF">GCM10007907_27710</name>
</gene>
<dbReference type="Gene3D" id="3.40.630.30">
    <property type="match status" value="1"/>
</dbReference>
<dbReference type="PANTHER" id="PTHR43877:SF2">
    <property type="entry name" value="AMINOALKYLPHOSPHONATE N-ACETYLTRANSFERASE-RELATED"/>
    <property type="match status" value="1"/>
</dbReference>
<dbReference type="EMBL" id="BSOG01000003">
    <property type="protein sequence ID" value="GLR13981.1"/>
    <property type="molecule type" value="Genomic_DNA"/>
</dbReference>
<dbReference type="PANTHER" id="PTHR43877">
    <property type="entry name" value="AMINOALKYLPHOSPHONATE N-ACETYLTRANSFERASE-RELATED-RELATED"/>
    <property type="match status" value="1"/>
</dbReference>
<protein>
    <submittedName>
        <fullName evidence="4">N-acetyltransferase</fullName>
    </submittedName>
</protein>
<accession>A0ABQ5YL51</accession>
<dbReference type="Proteomes" id="UP001156706">
    <property type="component" value="Unassembled WGS sequence"/>
</dbReference>
<keyword evidence="1" id="KW-0808">Transferase</keyword>
<dbReference type="Pfam" id="PF00583">
    <property type="entry name" value="Acetyltransf_1"/>
    <property type="match status" value="1"/>
</dbReference>
<dbReference type="InterPro" id="IPR000182">
    <property type="entry name" value="GNAT_dom"/>
</dbReference>
<organism evidence="4 5">
    <name type="scientific">Chitinimonas prasina</name>
    <dbReference type="NCBI Taxonomy" id="1434937"/>
    <lineage>
        <taxon>Bacteria</taxon>
        <taxon>Pseudomonadati</taxon>
        <taxon>Pseudomonadota</taxon>
        <taxon>Betaproteobacteria</taxon>
        <taxon>Neisseriales</taxon>
        <taxon>Chitinibacteraceae</taxon>
        <taxon>Chitinimonas</taxon>
    </lineage>
</organism>
<evidence type="ECO:0000313" key="5">
    <source>
        <dbReference type="Proteomes" id="UP001156706"/>
    </source>
</evidence>